<dbReference type="PRINTS" id="PR00447">
    <property type="entry name" value="NATRESASSCMP"/>
</dbReference>
<organism evidence="6 7">
    <name type="scientific">Pseudomonas asuensis</name>
    <dbReference type="NCBI Taxonomy" id="1825787"/>
    <lineage>
        <taxon>Bacteria</taxon>
        <taxon>Pseudomonadati</taxon>
        <taxon>Pseudomonadota</taxon>
        <taxon>Gammaproteobacteria</taxon>
        <taxon>Pseudomonadales</taxon>
        <taxon>Pseudomonadaceae</taxon>
        <taxon>Pseudomonas</taxon>
    </lineage>
</organism>
<feature type="transmembrane region" description="Helical" evidence="5">
    <location>
        <begin position="228"/>
        <end position="246"/>
    </location>
</feature>
<evidence type="ECO:0000256" key="2">
    <source>
        <dbReference type="ARBA" id="ARBA00022692"/>
    </source>
</evidence>
<reference evidence="7" key="1">
    <citation type="journal article" date="2019" name="Int. J. Syst. Evol. Microbiol.">
        <title>The Global Catalogue of Microorganisms (GCM) 10K type strain sequencing project: providing services to taxonomists for standard genome sequencing and annotation.</title>
        <authorList>
            <consortium name="The Broad Institute Genomics Platform"/>
            <consortium name="The Broad Institute Genome Sequencing Center for Infectious Disease"/>
            <person name="Wu L."/>
            <person name="Ma J."/>
        </authorList>
    </citation>
    <scope>NUCLEOTIDE SEQUENCE [LARGE SCALE GENOMIC DNA]</scope>
    <source>
        <strain evidence="7">JCM 13501</strain>
    </source>
</reference>
<protein>
    <recommendedName>
        <fullName evidence="5">Divalent metal cation transporter MntH</fullName>
    </recommendedName>
</protein>
<sequence length="452" mass="48989">MITANRFTDRELQLKFSIPKIATAPFCPSEVSGSVAIPPGAPFWRKALRFAGPGLLVSIGYMDPGNWATAIEAGSRFGYTLLFVVLLASLAGMVVQCLCSRLGLATGRDLAQLSRERYSPRIAKTHWALAQTSIIATDLAEVLGCALAFHLLLGCSLTTGIILTAFDTLLILGLQRRGFRQVEAIMLGLAATIGICFFIELMLVKPFWPDVAKGFVPSWEAIAHQEPLYLAIGILGATVMPHNLYLHSSVVQTRLVAKDQTSRLEAIRLARFDTIGSLALALLINAAIMILAASAFHRTGHTNVVEIQDAYHLLDPLVGGALASVLFGIALLASGQSSTFTGTIAGQVILEGYLKLKIPCWQQRLATRAIALVPALIGVWWLGEGSVGKLLVLSQVVLSLQLPFALYPLIRMTSDTKLMGPFVNRTYTKLLAWLLFGIISLANLWLLVQWLS</sequence>
<dbReference type="NCBIfam" id="NF037982">
    <property type="entry name" value="Nramp_1"/>
    <property type="match status" value="1"/>
</dbReference>
<evidence type="ECO:0000256" key="5">
    <source>
        <dbReference type="HAMAP-Rule" id="MF_00221"/>
    </source>
</evidence>
<comment type="subcellular location">
    <subcellularLocation>
        <location evidence="5">Cell membrane</location>
        <topology evidence="5">Multi-pass membrane protein</topology>
    </subcellularLocation>
    <subcellularLocation>
        <location evidence="1">Membrane</location>
        <topology evidence="1">Multi-pass membrane protein</topology>
    </subcellularLocation>
</comment>
<comment type="caution">
    <text evidence="6">The sequence shown here is derived from an EMBL/GenBank/DDBJ whole genome shotgun (WGS) entry which is preliminary data.</text>
</comment>
<feature type="transmembrane region" description="Helical" evidence="5">
    <location>
        <begin position="184"/>
        <end position="208"/>
    </location>
</feature>
<feature type="transmembrane region" description="Helical" evidence="5">
    <location>
        <begin position="278"/>
        <end position="297"/>
    </location>
</feature>
<feature type="transmembrane region" description="Helical" evidence="5">
    <location>
        <begin position="430"/>
        <end position="451"/>
    </location>
</feature>
<comment type="similarity">
    <text evidence="5">Belongs to the NRAMP family.</text>
</comment>
<keyword evidence="2 5" id="KW-0812">Transmembrane</keyword>
<keyword evidence="5" id="KW-0406">Ion transport</keyword>
<dbReference type="NCBIfam" id="NF001923">
    <property type="entry name" value="PRK00701.1"/>
    <property type="match status" value="1"/>
</dbReference>
<feature type="transmembrane region" description="Helical" evidence="5">
    <location>
        <begin position="147"/>
        <end position="172"/>
    </location>
</feature>
<dbReference type="HAMAP" id="MF_00221">
    <property type="entry name" value="NRAMP"/>
    <property type="match status" value="1"/>
</dbReference>
<keyword evidence="5" id="KW-0813">Transport</keyword>
<keyword evidence="5" id="KW-0769">Symport</keyword>
<accession>A0ABQ2GTG0</accession>
<dbReference type="Pfam" id="PF01566">
    <property type="entry name" value="Nramp"/>
    <property type="match status" value="1"/>
</dbReference>
<dbReference type="InterPro" id="IPR001046">
    <property type="entry name" value="NRAMP_fam"/>
</dbReference>
<keyword evidence="4 5" id="KW-0472">Membrane</keyword>
<dbReference type="Proteomes" id="UP000616499">
    <property type="component" value="Unassembled WGS sequence"/>
</dbReference>
<name>A0ABQ2GTG0_9PSED</name>
<dbReference type="NCBIfam" id="TIGR01197">
    <property type="entry name" value="nramp"/>
    <property type="match status" value="1"/>
</dbReference>
<evidence type="ECO:0000256" key="1">
    <source>
        <dbReference type="ARBA" id="ARBA00004141"/>
    </source>
</evidence>
<keyword evidence="7" id="KW-1185">Reference proteome</keyword>
<feature type="transmembrane region" description="Helical" evidence="5">
    <location>
        <begin position="365"/>
        <end position="383"/>
    </location>
</feature>
<evidence type="ECO:0000313" key="6">
    <source>
        <dbReference type="EMBL" id="GGM11051.1"/>
    </source>
</evidence>
<evidence type="ECO:0000256" key="4">
    <source>
        <dbReference type="ARBA" id="ARBA00023136"/>
    </source>
</evidence>
<feature type="transmembrane region" description="Helical" evidence="5">
    <location>
        <begin position="317"/>
        <end position="334"/>
    </location>
</feature>
<evidence type="ECO:0000256" key="3">
    <source>
        <dbReference type="ARBA" id="ARBA00022989"/>
    </source>
</evidence>
<dbReference type="PANTHER" id="PTHR11706">
    <property type="entry name" value="SOLUTE CARRIER PROTEIN FAMILY 11 MEMBER"/>
    <property type="match status" value="1"/>
</dbReference>
<keyword evidence="3 5" id="KW-1133">Transmembrane helix</keyword>
<feature type="transmembrane region" description="Helical" evidence="5">
    <location>
        <begin position="389"/>
        <end position="410"/>
    </location>
</feature>
<gene>
    <name evidence="5 6" type="primary">mntH</name>
    <name evidence="6" type="ORF">GCM10009425_22550</name>
</gene>
<comment type="function">
    <text evidence="5">H(+)-stimulated, divalent metal cation uptake system.</text>
</comment>
<proteinExistence type="inferred from homology"/>
<feature type="transmembrane region" description="Helical" evidence="5">
    <location>
        <begin position="81"/>
        <end position="104"/>
    </location>
</feature>
<dbReference type="EMBL" id="BMNW01000004">
    <property type="protein sequence ID" value="GGM11051.1"/>
    <property type="molecule type" value="Genomic_DNA"/>
</dbReference>
<keyword evidence="5" id="KW-1003">Cell membrane</keyword>
<evidence type="ECO:0000313" key="7">
    <source>
        <dbReference type="Proteomes" id="UP000616499"/>
    </source>
</evidence>
<dbReference type="PANTHER" id="PTHR11706:SF101">
    <property type="entry name" value="MANGANESE TRANSPORTER SMF1"/>
    <property type="match status" value="1"/>
</dbReference>